<dbReference type="SMART" id="SM00589">
    <property type="entry name" value="PRY"/>
    <property type="match status" value="1"/>
</dbReference>
<keyword evidence="5" id="KW-0732">Signal</keyword>
<dbReference type="InterPro" id="IPR003877">
    <property type="entry name" value="SPRY_dom"/>
</dbReference>
<keyword evidence="11" id="KW-0175">Coiled coil</keyword>
<dbReference type="GO" id="GO:0001817">
    <property type="term" value="P:regulation of cytokine production"/>
    <property type="evidence" value="ECO:0007669"/>
    <property type="project" value="TreeGrafter"/>
</dbReference>
<evidence type="ECO:0000259" key="14">
    <source>
        <dbReference type="PROSITE" id="PS50835"/>
    </source>
</evidence>
<dbReference type="FunFam" id="2.60.120.920:FF:000040">
    <property type="entry name" value="Ret finger protein-like 4A"/>
    <property type="match status" value="1"/>
</dbReference>
<dbReference type="FunFam" id="2.60.40.10:FF:000208">
    <property type="entry name" value="Butyrophilin subfamily 1 member A1"/>
    <property type="match status" value="1"/>
</dbReference>
<dbReference type="GO" id="GO:0008270">
    <property type="term" value="F:zinc ion binding"/>
    <property type="evidence" value="ECO:0007669"/>
    <property type="project" value="UniProtKB-KW"/>
</dbReference>
<dbReference type="PRINTS" id="PR01407">
    <property type="entry name" value="BUTYPHLNCDUF"/>
</dbReference>
<dbReference type="GO" id="GO:0005737">
    <property type="term" value="C:cytoplasm"/>
    <property type="evidence" value="ECO:0007669"/>
    <property type="project" value="UniProtKB-ARBA"/>
</dbReference>
<accession>A0A1S3A0N4</accession>
<dbReference type="PANTHER" id="PTHR24100">
    <property type="entry name" value="BUTYROPHILIN"/>
    <property type="match status" value="1"/>
</dbReference>
<dbReference type="Pfam" id="PF07686">
    <property type="entry name" value="V-set"/>
    <property type="match status" value="1"/>
</dbReference>
<dbReference type="InterPro" id="IPR006574">
    <property type="entry name" value="PRY"/>
</dbReference>
<feature type="compositionally biased region" description="Polar residues" evidence="12">
    <location>
        <begin position="353"/>
        <end position="366"/>
    </location>
</feature>
<dbReference type="Pfam" id="PF13765">
    <property type="entry name" value="PRY"/>
    <property type="match status" value="1"/>
</dbReference>
<dbReference type="InterPro" id="IPR050504">
    <property type="entry name" value="IgSF_BTN/MOG"/>
</dbReference>
<keyword evidence="9" id="KW-0472">Membrane</keyword>
<dbReference type="eggNOG" id="ENOG502QSRZ">
    <property type="taxonomic scope" value="Eukaryota"/>
</dbReference>
<dbReference type="Gene3D" id="2.60.40.10">
    <property type="entry name" value="Immunoglobulins"/>
    <property type="match status" value="2"/>
</dbReference>
<dbReference type="Pfam" id="PF22705">
    <property type="entry name" value="C2-set_3"/>
    <property type="match status" value="1"/>
</dbReference>
<keyword evidence="6" id="KW-0863">Zinc-finger</keyword>
<evidence type="ECO:0000256" key="6">
    <source>
        <dbReference type="ARBA" id="ARBA00022771"/>
    </source>
</evidence>
<protein>
    <submittedName>
        <fullName evidence="16">Butyrophilin subfamily 1 member A1-like</fullName>
    </submittedName>
</protein>
<feature type="coiled-coil region" evidence="11">
    <location>
        <begin position="271"/>
        <end position="302"/>
    </location>
</feature>
<dbReference type="Proteomes" id="UP001652624">
    <property type="component" value="Chromosome 4"/>
</dbReference>
<keyword evidence="7" id="KW-0862">Zinc</keyword>
<dbReference type="GeneID" id="103117415"/>
<evidence type="ECO:0000256" key="12">
    <source>
        <dbReference type="SAM" id="MobiDB-lite"/>
    </source>
</evidence>
<comment type="subcellular location">
    <subcellularLocation>
        <location evidence="1">Membrane</location>
        <topology evidence="1">Single-pass type I membrane protein</topology>
    </subcellularLocation>
</comment>
<proteinExistence type="inferred from homology"/>
<dbReference type="SUPFAM" id="SSF48726">
    <property type="entry name" value="Immunoglobulin"/>
    <property type="match status" value="2"/>
</dbReference>
<sequence length="555" mass="62401">MVAFVDSSRPRDLIFILIFQMSIWGSDSFLVIGPSEPIVAILGADTVLPCRVSPAMSVENMELRWFRSQFNEAVYVYQNGMEQTEEQVVDFKGRTELVKDFITEGRVAVRIRSLRVSDNGMYTCFFKRGSDFEEAILELKVIGLGSGPYVSMVGPEDGGIRLACKGKGWFPQPEIQWKDSRGEKIASLSEAETQDNDGLFQVEASLIVRDSSKRDISCFLKNPFFGQEKVETISIPEPFFPRTSPLKVPLVVVCLVLATSLGANVFLAWKNQQERKKAQKFKKEKESEIQDKESLKKDLDSRKKLYQQDWRKAQLYADWRKEQFTEVTVTLDPDTSHPNLNLSESKKHVSIKSGPQSLGNSTSQDQGDYENIPTVLGQNCFNEGKYYWEVKINMGEAAGPVTKWALGICSEMAKRVGWFVECPEKLFWAVEYKGGEIRALTAQQESLSLRQLPHRIGIFLDWDGGDLSFYNMVDGSHIYSFTGIILCGKLRPYFRLQGAGTSLTCLTSDDDDKTHPDCSLKTSVTHFRSYDMGVSQETSTLLPPKTPSASISASA</sequence>
<name>A0A1S3A0N4_ERIEU</name>
<dbReference type="SUPFAM" id="SSF49899">
    <property type="entry name" value="Concanavalin A-like lectins/glucanases"/>
    <property type="match status" value="1"/>
</dbReference>
<evidence type="ECO:0000256" key="5">
    <source>
        <dbReference type="ARBA" id="ARBA00022729"/>
    </source>
</evidence>
<feature type="domain" description="Ig-like" evidence="14">
    <location>
        <begin position="10"/>
        <end position="124"/>
    </location>
</feature>
<dbReference type="InterPro" id="IPR013320">
    <property type="entry name" value="ConA-like_dom_sf"/>
</dbReference>
<dbReference type="InterPro" id="IPR036179">
    <property type="entry name" value="Ig-like_dom_sf"/>
</dbReference>
<dbReference type="CDD" id="cd05713">
    <property type="entry name" value="IgV_MOG_like"/>
    <property type="match status" value="1"/>
</dbReference>
<organism evidence="15 16">
    <name type="scientific">Erinaceus europaeus</name>
    <name type="common">Western European hedgehog</name>
    <dbReference type="NCBI Taxonomy" id="9365"/>
    <lineage>
        <taxon>Eukaryota</taxon>
        <taxon>Metazoa</taxon>
        <taxon>Chordata</taxon>
        <taxon>Craniata</taxon>
        <taxon>Vertebrata</taxon>
        <taxon>Euteleostomi</taxon>
        <taxon>Mammalia</taxon>
        <taxon>Eutheria</taxon>
        <taxon>Laurasiatheria</taxon>
        <taxon>Eulipotyphla</taxon>
        <taxon>Erinaceidae</taxon>
        <taxon>Erinaceinae</taxon>
        <taxon>Erinaceus</taxon>
    </lineage>
</organism>
<gene>
    <name evidence="16" type="primary">LOC103117415</name>
</gene>
<evidence type="ECO:0000259" key="13">
    <source>
        <dbReference type="PROSITE" id="PS50188"/>
    </source>
</evidence>
<dbReference type="InterPro" id="IPR001870">
    <property type="entry name" value="B30.2/SPRY"/>
</dbReference>
<dbReference type="CDD" id="cd13733">
    <property type="entry name" value="SPRY_PRY_C-I_1"/>
    <property type="match status" value="1"/>
</dbReference>
<dbReference type="InterPro" id="IPR007110">
    <property type="entry name" value="Ig-like_dom"/>
</dbReference>
<dbReference type="STRING" id="9365.ENSEEUP00000006239"/>
<dbReference type="GO" id="GO:0005102">
    <property type="term" value="F:signaling receptor binding"/>
    <property type="evidence" value="ECO:0007669"/>
    <property type="project" value="TreeGrafter"/>
</dbReference>
<dbReference type="InterPro" id="IPR013106">
    <property type="entry name" value="Ig_V-set"/>
</dbReference>
<evidence type="ECO:0000256" key="1">
    <source>
        <dbReference type="ARBA" id="ARBA00004479"/>
    </source>
</evidence>
<dbReference type="InParanoid" id="A0A1S3A0N4"/>
<evidence type="ECO:0000256" key="8">
    <source>
        <dbReference type="ARBA" id="ARBA00022989"/>
    </source>
</evidence>
<evidence type="ECO:0000313" key="15">
    <source>
        <dbReference type="Proteomes" id="UP001652624"/>
    </source>
</evidence>
<dbReference type="InterPro" id="IPR053896">
    <property type="entry name" value="BTN3A2-like_Ig-C"/>
</dbReference>
<dbReference type="InterPro" id="IPR043136">
    <property type="entry name" value="B30.2/SPRY_sf"/>
</dbReference>
<dbReference type="GO" id="GO:0050852">
    <property type="term" value="P:T cell receptor signaling pathway"/>
    <property type="evidence" value="ECO:0007669"/>
    <property type="project" value="TreeGrafter"/>
</dbReference>
<dbReference type="InterPro" id="IPR013783">
    <property type="entry name" value="Ig-like_fold"/>
</dbReference>
<dbReference type="GO" id="GO:0009897">
    <property type="term" value="C:external side of plasma membrane"/>
    <property type="evidence" value="ECO:0007669"/>
    <property type="project" value="TreeGrafter"/>
</dbReference>
<evidence type="ECO:0000256" key="3">
    <source>
        <dbReference type="ARBA" id="ARBA00022692"/>
    </source>
</evidence>
<keyword evidence="15" id="KW-1185">Reference proteome</keyword>
<dbReference type="SMART" id="SM00409">
    <property type="entry name" value="IG"/>
    <property type="match status" value="1"/>
</dbReference>
<dbReference type="SMART" id="SM00406">
    <property type="entry name" value="IGv"/>
    <property type="match status" value="1"/>
</dbReference>
<dbReference type="InterPro" id="IPR003879">
    <property type="entry name" value="Butyrophylin_SPRY"/>
</dbReference>
<feature type="domain" description="Ig-like" evidence="14">
    <location>
        <begin position="148"/>
        <end position="234"/>
    </location>
</feature>
<reference evidence="16" key="1">
    <citation type="submission" date="2025-08" db="UniProtKB">
        <authorList>
            <consortium name="RefSeq"/>
        </authorList>
    </citation>
    <scope>IDENTIFICATION</scope>
</reference>
<evidence type="ECO:0000256" key="4">
    <source>
        <dbReference type="ARBA" id="ARBA00022723"/>
    </source>
</evidence>
<dbReference type="OrthoDB" id="8901134at2759"/>
<dbReference type="PANTHER" id="PTHR24100:SF67">
    <property type="entry name" value="BUTYROPHILIN SUBFAMILY 1 MEMBER A1"/>
    <property type="match status" value="1"/>
</dbReference>
<dbReference type="Pfam" id="PF00622">
    <property type="entry name" value="SPRY"/>
    <property type="match status" value="1"/>
</dbReference>
<dbReference type="SMART" id="SM00449">
    <property type="entry name" value="SPRY"/>
    <property type="match status" value="1"/>
</dbReference>
<dbReference type="FunCoup" id="A0A1S3A0N4">
    <property type="interactions" value="2"/>
</dbReference>
<evidence type="ECO:0000256" key="9">
    <source>
        <dbReference type="ARBA" id="ARBA00023136"/>
    </source>
</evidence>
<dbReference type="PROSITE" id="PS50188">
    <property type="entry name" value="B302_SPRY"/>
    <property type="match status" value="1"/>
</dbReference>
<evidence type="ECO:0000256" key="10">
    <source>
        <dbReference type="ARBA" id="ARBA00023319"/>
    </source>
</evidence>
<evidence type="ECO:0000256" key="2">
    <source>
        <dbReference type="ARBA" id="ARBA00007591"/>
    </source>
</evidence>
<dbReference type="PROSITE" id="PS50835">
    <property type="entry name" value="IG_LIKE"/>
    <property type="match status" value="2"/>
</dbReference>
<evidence type="ECO:0000313" key="16">
    <source>
        <dbReference type="RefSeq" id="XP_007527523.1"/>
    </source>
</evidence>
<dbReference type="RefSeq" id="XP_007527523.1">
    <property type="nucleotide sequence ID" value="XM_007527461.1"/>
</dbReference>
<keyword evidence="3" id="KW-0812">Transmembrane</keyword>
<keyword evidence="4" id="KW-0479">Metal-binding</keyword>
<dbReference type="Gene3D" id="2.60.120.920">
    <property type="match status" value="1"/>
</dbReference>
<evidence type="ECO:0000256" key="11">
    <source>
        <dbReference type="SAM" id="Coils"/>
    </source>
</evidence>
<dbReference type="AlphaFoldDB" id="A0A1S3A0N4"/>
<dbReference type="FunFam" id="2.60.40.10:FF:000088">
    <property type="entry name" value="Butyrophilin subfamily 1 member A1"/>
    <property type="match status" value="1"/>
</dbReference>
<keyword evidence="8" id="KW-1133">Transmembrane helix</keyword>
<evidence type="ECO:0000256" key="7">
    <source>
        <dbReference type="ARBA" id="ARBA00022833"/>
    </source>
</evidence>
<keyword evidence="10" id="KW-0393">Immunoglobulin domain</keyword>
<feature type="region of interest" description="Disordered" evidence="12">
    <location>
        <begin position="335"/>
        <end position="369"/>
    </location>
</feature>
<comment type="similarity">
    <text evidence="2">Belongs to the immunoglobulin superfamily. BTN/MOG family.</text>
</comment>
<feature type="domain" description="B30.2/SPRY" evidence="13">
    <location>
        <begin position="309"/>
        <end position="512"/>
    </location>
</feature>
<dbReference type="InterPro" id="IPR003599">
    <property type="entry name" value="Ig_sub"/>
</dbReference>